<dbReference type="EMBL" id="OB793641">
    <property type="protein sequence ID" value="CAD7428142.1"/>
    <property type="molecule type" value="Genomic_DNA"/>
</dbReference>
<evidence type="ECO:0000313" key="3">
    <source>
        <dbReference type="EMBL" id="CAD7428142.1"/>
    </source>
</evidence>
<name>A0A7R9E626_9NEOP</name>
<evidence type="ECO:0000256" key="1">
    <source>
        <dbReference type="ARBA" id="ARBA00022614"/>
    </source>
</evidence>
<proteinExistence type="predicted"/>
<evidence type="ECO:0000256" key="2">
    <source>
        <dbReference type="ARBA" id="ARBA00022737"/>
    </source>
</evidence>
<keyword evidence="1" id="KW-0433">Leucine-rich repeat</keyword>
<dbReference type="InterPro" id="IPR032675">
    <property type="entry name" value="LRR_dom_sf"/>
</dbReference>
<organism evidence="3">
    <name type="scientific">Timema monikensis</name>
    <dbReference type="NCBI Taxonomy" id="170555"/>
    <lineage>
        <taxon>Eukaryota</taxon>
        <taxon>Metazoa</taxon>
        <taxon>Ecdysozoa</taxon>
        <taxon>Arthropoda</taxon>
        <taxon>Hexapoda</taxon>
        <taxon>Insecta</taxon>
        <taxon>Pterygota</taxon>
        <taxon>Neoptera</taxon>
        <taxon>Polyneoptera</taxon>
        <taxon>Phasmatodea</taxon>
        <taxon>Timematodea</taxon>
        <taxon>Timematoidea</taxon>
        <taxon>Timematidae</taxon>
        <taxon>Timema</taxon>
    </lineage>
</organism>
<dbReference type="AlphaFoldDB" id="A0A7R9E626"/>
<dbReference type="PANTHER" id="PTHR48051">
    <property type="match status" value="1"/>
</dbReference>
<dbReference type="PANTHER" id="PTHR48051:SF1">
    <property type="entry name" value="RAS SUPPRESSOR PROTEIN 1"/>
    <property type="match status" value="1"/>
</dbReference>
<accession>A0A7R9E626</accession>
<sequence length="195" mass="21430">MNDHSANTRPYSGHFPRELFLRGNLRLVQGKCRDETINHAGMSMVGTGDEDSLRCAAILLEEEEDEEDDSCIMSEDQDTLEQDSLEATHTSCATRLDLTDSGLERLPDSLSAFPGLEELLLGRNKLGARSHATPTGGGSNLEILARLPRLRKLLLSSNQLPLFPSALLQLNAVVHLDLSDNNIADLPQDLVELTR</sequence>
<protein>
    <submittedName>
        <fullName evidence="3">Uncharacterized protein</fullName>
    </submittedName>
</protein>
<keyword evidence="2" id="KW-0677">Repeat</keyword>
<reference evidence="3" key="1">
    <citation type="submission" date="2020-11" db="EMBL/GenBank/DDBJ databases">
        <authorList>
            <person name="Tran Van P."/>
        </authorList>
    </citation>
    <scope>NUCLEOTIDE SEQUENCE</scope>
</reference>
<dbReference type="SUPFAM" id="SSF52058">
    <property type="entry name" value="L domain-like"/>
    <property type="match status" value="1"/>
</dbReference>
<gene>
    <name evidence="3" type="ORF">TMSB3V08_LOCUS4957</name>
</gene>
<dbReference type="GO" id="GO:0005737">
    <property type="term" value="C:cytoplasm"/>
    <property type="evidence" value="ECO:0007669"/>
    <property type="project" value="TreeGrafter"/>
</dbReference>
<dbReference type="Gene3D" id="3.80.10.10">
    <property type="entry name" value="Ribonuclease Inhibitor"/>
    <property type="match status" value="1"/>
</dbReference>
<dbReference type="InterPro" id="IPR050216">
    <property type="entry name" value="LRR_domain-containing"/>
</dbReference>